<proteinExistence type="predicted"/>
<dbReference type="InterPro" id="IPR029058">
    <property type="entry name" value="AB_hydrolase_fold"/>
</dbReference>
<dbReference type="Proteomes" id="UP000626109">
    <property type="component" value="Unassembled WGS sequence"/>
</dbReference>
<feature type="non-terminal residue" evidence="1">
    <location>
        <position position="236"/>
    </location>
</feature>
<evidence type="ECO:0000313" key="2">
    <source>
        <dbReference type="Proteomes" id="UP000626109"/>
    </source>
</evidence>
<protein>
    <submittedName>
        <fullName evidence="1">Uncharacterized protein</fullName>
    </submittedName>
</protein>
<feature type="non-terminal residue" evidence="1">
    <location>
        <position position="1"/>
    </location>
</feature>
<dbReference type="AlphaFoldDB" id="A0A813JKZ6"/>
<dbReference type="EMBL" id="CAJNNW010025814">
    <property type="protein sequence ID" value="CAE8680012.1"/>
    <property type="molecule type" value="Genomic_DNA"/>
</dbReference>
<organism evidence="1 2">
    <name type="scientific">Polarella glacialis</name>
    <name type="common">Dinoflagellate</name>
    <dbReference type="NCBI Taxonomy" id="89957"/>
    <lineage>
        <taxon>Eukaryota</taxon>
        <taxon>Sar</taxon>
        <taxon>Alveolata</taxon>
        <taxon>Dinophyceae</taxon>
        <taxon>Suessiales</taxon>
        <taxon>Suessiaceae</taxon>
        <taxon>Polarella</taxon>
    </lineage>
</organism>
<comment type="caution">
    <text evidence="1">The sequence shown here is derived from an EMBL/GenBank/DDBJ whole genome shotgun (WGS) entry which is preliminary data.</text>
</comment>
<name>A0A813JKZ6_POLGL</name>
<dbReference type="SUPFAM" id="SSF53474">
    <property type="entry name" value="alpha/beta-Hydrolases"/>
    <property type="match status" value="1"/>
</dbReference>
<accession>A0A813JKZ6</accession>
<reference evidence="1" key="1">
    <citation type="submission" date="2021-02" db="EMBL/GenBank/DDBJ databases">
        <authorList>
            <person name="Dougan E. K."/>
            <person name="Rhodes N."/>
            <person name="Thang M."/>
            <person name="Chan C."/>
        </authorList>
    </citation>
    <scope>NUCLEOTIDE SEQUENCE</scope>
</reference>
<sequence>NKPEEKIDADLLARLLAGLRSGWGKGLPVDPCPGVWRPYLFGFKDASENLQEIRGILGITSRPADQMSIEQITEGVRRILILKYSHHLLVSSSYWSESQARSIAKALAADCCLEHVAETGHGLEECIPMQFAAHLPWSTPRWVQMSQRLSIAALRPLFLNLCGWTSRRVETPSGLMHVYECPAQNPCDGAEPPLLLQHGMFVTGWSMALLGWLLSRRGRQVVIPELFDFDHGLSAS</sequence>
<gene>
    <name evidence="1" type="ORF">PGLA2088_LOCUS21672</name>
</gene>
<evidence type="ECO:0000313" key="1">
    <source>
        <dbReference type="EMBL" id="CAE8680012.1"/>
    </source>
</evidence>